<dbReference type="Gene3D" id="2.60.120.200">
    <property type="match status" value="1"/>
</dbReference>
<dbReference type="CDD" id="cd12214">
    <property type="entry name" value="ChiA1_BD"/>
    <property type="match status" value="1"/>
</dbReference>
<dbReference type="Proteomes" id="UP000310016">
    <property type="component" value="Unassembled WGS sequence"/>
</dbReference>
<dbReference type="GO" id="GO:0005975">
    <property type="term" value="P:carbohydrate metabolic process"/>
    <property type="evidence" value="ECO:0007669"/>
    <property type="project" value="InterPro"/>
</dbReference>
<dbReference type="PANTHER" id="PTHR15124">
    <property type="entry name" value="SELENOPROTEIN W"/>
    <property type="match status" value="1"/>
</dbReference>
<comment type="caution">
    <text evidence="5">The sequence shown here is derived from an EMBL/GenBank/DDBJ whole genome shotgun (WGS) entry which is preliminary data.</text>
</comment>
<dbReference type="SUPFAM" id="SSF49899">
    <property type="entry name" value="Concanavalin A-like lectins/glucanases"/>
    <property type="match status" value="1"/>
</dbReference>
<feature type="region of interest" description="Disordered" evidence="3">
    <location>
        <begin position="256"/>
        <end position="297"/>
    </location>
</feature>
<dbReference type="PROSITE" id="PS51762">
    <property type="entry name" value="GH16_2"/>
    <property type="match status" value="1"/>
</dbReference>
<comment type="similarity">
    <text evidence="1">Belongs to the glycosyl hydrolase 16 family.</text>
</comment>
<dbReference type="AlphaFoldDB" id="A0A4U0PEZ9"/>
<protein>
    <recommendedName>
        <fullName evidence="4">GH16 domain-containing protein</fullName>
    </recommendedName>
</protein>
<dbReference type="EMBL" id="SUMF01000032">
    <property type="protein sequence ID" value="TJZ66413.1"/>
    <property type="molecule type" value="Genomic_DNA"/>
</dbReference>
<dbReference type="GO" id="GO:0004553">
    <property type="term" value="F:hydrolase activity, hydrolyzing O-glycosyl compounds"/>
    <property type="evidence" value="ECO:0007669"/>
    <property type="project" value="InterPro"/>
</dbReference>
<keyword evidence="2" id="KW-0378">Hydrolase</keyword>
<name>A0A4U0PEZ9_9NEIS</name>
<feature type="region of interest" description="Disordered" evidence="3">
    <location>
        <begin position="351"/>
        <end position="372"/>
    </location>
</feature>
<evidence type="ECO:0000256" key="1">
    <source>
        <dbReference type="ARBA" id="ARBA00006865"/>
    </source>
</evidence>
<proteinExistence type="inferred from homology"/>
<dbReference type="GO" id="GO:0005576">
    <property type="term" value="C:extracellular region"/>
    <property type="evidence" value="ECO:0007669"/>
    <property type="project" value="InterPro"/>
</dbReference>
<dbReference type="InterPro" id="IPR003610">
    <property type="entry name" value="CBM5/12"/>
</dbReference>
<dbReference type="InterPro" id="IPR013320">
    <property type="entry name" value="ConA-like_dom_sf"/>
</dbReference>
<evidence type="ECO:0000256" key="3">
    <source>
        <dbReference type="SAM" id="MobiDB-lite"/>
    </source>
</evidence>
<dbReference type="InterPro" id="IPR036573">
    <property type="entry name" value="CBM_sf_5/12"/>
</dbReference>
<dbReference type="Gene3D" id="2.10.10.20">
    <property type="entry name" value="Carbohydrate-binding module superfamily 5/12"/>
    <property type="match status" value="2"/>
</dbReference>
<dbReference type="OrthoDB" id="370098at2"/>
<dbReference type="CDD" id="cd12215">
    <property type="entry name" value="ChiC_BD"/>
    <property type="match status" value="1"/>
</dbReference>
<reference evidence="5 6" key="1">
    <citation type="submission" date="2019-04" db="EMBL/GenBank/DDBJ databases">
        <title>Chitiniphilus eburnea sp. nov., a novel chitinolytic bacterium isolated from aquaculture sludge.</title>
        <authorList>
            <person name="Sheng M."/>
        </authorList>
    </citation>
    <scope>NUCLEOTIDE SEQUENCE [LARGE SCALE GENOMIC DNA]</scope>
    <source>
        <strain evidence="5 6">HX-2-15</strain>
    </source>
</reference>
<evidence type="ECO:0000256" key="2">
    <source>
        <dbReference type="ARBA" id="ARBA00022801"/>
    </source>
</evidence>
<dbReference type="InterPro" id="IPR000757">
    <property type="entry name" value="Beta-glucanase-like"/>
</dbReference>
<feature type="domain" description="GH16" evidence="4">
    <location>
        <begin position="20"/>
        <end position="277"/>
    </location>
</feature>
<dbReference type="InterPro" id="IPR051441">
    <property type="entry name" value="SelW_related"/>
</dbReference>
<evidence type="ECO:0000313" key="6">
    <source>
        <dbReference type="Proteomes" id="UP000310016"/>
    </source>
</evidence>
<dbReference type="Pfam" id="PF02839">
    <property type="entry name" value="CBM_5_12"/>
    <property type="match status" value="2"/>
</dbReference>
<keyword evidence="6" id="KW-1185">Reference proteome</keyword>
<dbReference type="SMART" id="SM00495">
    <property type="entry name" value="ChtBD3"/>
    <property type="match status" value="2"/>
</dbReference>
<accession>A0A4U0PEZ9</accession>
<sequence>MIGMLAALPLAMILIGAEAKTLSWAGYQWNVRTGGGGPGPNTWDERNAWVDENGYLHLKVANRNGAWSSAEVQLLNPARVGFGTYQFQMLGRPDLLDRNLVFGFFTYPSADVGPNATHEIDIEFARWGNDTYPWGNYTVYPNEVGIEQSWAGFNDALTTDRTTHRFAWSSSGVAYQALNGHVAVNDNAGQFMHWEFPRAEDPNNWLRRNKCPGNNASRCVSQKQQQFLINFWQFEGKAPANGQEAEVVLTGFTYLPQGSNPPTPTPTPVPTPTPTPTKVPTPTPVPTQVPTPTPSPSACYPTWTASAVFNGGQRATYNGRNYEAKWWTQGDNPAQSGQWGVWKDIGACGGGTPVPTPQSTPTPTPQPTPTPVVTPVPTPVPTPAGNCPAWQDGRAYAVGDCVSYNGRQYTALIAHTAPAGGNWTPEIVPALWRVK</sequence>
<dbReference type="PANTHER" id="PTHR15124:SF27">
    <property type="entry name" value="MIGRATION AND INVASION ENHANCER 1"/>
    <property type="match status" value="1"/>
</dbReference>
<organism evidence="5 6">
    <name type="scientific">Chitiniphilus eburneus</name>
    <dbReference type="NCBI Taxonomy" id="2571148"/>
    <lineage>
        <taxon>Bacteria</taxon>
        <taxon>Pseudomonadati</taxon>
        <taxon>Pseudomonadota</taxon>
        <taxon>Betaproteobacteria</taxon>
        <taxon>Neisseriales</taxon>
        <taxon>Chitinibacteraceae</taxon>
        <taxon>Chitiniphilus</taxon>
    </lineage>
</organism>
<feature type="compositionally biased region" description="Pro residues" evidence="3">
    <location>
        <begin position="354"/>
        <end position="372"/>
    </location>
</feature>
<gene>
    <name evidence="5" type="ORF">FAZ21_17375</name>
</gene>
<evidence type="ECO:0000259" key="4">
    <source>
        <dbReference type="PROSITE" id="PS51762"/>
    </source>
</evidence>
<dbReference type="GO" id="GO:0030246">
    <property type="term" value="F:carbohydrate binding"/>
    <property type="evidence" value="ECO:0007669"/>
    <property type="project" value="InterPro"/>
</dbReference>
<feature type="compositionally biased region" description="Pro residues" evidence="3">
    <location>
        <begin position="259"/>
        <end position="295"/>
    </location>
</feature>
<evidence type="ECO:0000313" key="5">
    <source>
        <dbReference type="EMBL" id="TJZ66413.1"/>
    </source>
</evidence>
<dbReference type="SUPFAM" id="SSF51055">
    <property type="entry name" value="Carbohydrate binding domain"/>
    <property type="match status" value="2"/>
</dbReference>